<comment type="function">
    <text evidence="8">Digests double-stranded RNA. Involved in the processing of primary rRNA transcript to yield the immediate precursors to the large and small rRNAs (23S and 16S). Processes some mRNAs, and tRNAs when they are encoded in the rRNA operon. Processes pre-crRNA and tracrRNA of type II CRISPR loci if present in the organism.</text>
</comment>
<dbReference type="HAMAP" id="MF_00104">
    <property type="entry name" value="RNase_III"/>
    <property type="match status" value="1"/>
</dbReference>
<name>A0ABM7W6P6_9BACT</name>
<feature type="active site" evidence="8">
    <location>
        <position position="133"/>
    </location>
</feature>
<gene>
    <name evidence="8 12" type="primary">rnc</name>
    <name evidence="12" type="ORF">DPPLL_09330</name>
</gene>
<dbReference type="Pfam" id="PF14622">
    <property type="entry name" value="Ribonucleas_3_3"/>
    <property type="match status" value="1"/>
</dbReference>
<comment type="similarity">
    <text evidence="2">Belongs to the ribonuclease III family.</text>
</comment>
<dbReference type="InterPro" id="IPR011907">
    <property type="entry name" value="RNase_III"/>
</dbReference>
<keyword evidence="4 8" id="KW-0540">Nuclease</keyword>
<dbReference type="SUPFAM" id="SSF54768">
    <property type="entry name" value="dsRNA-binding domain-like"/>
    <property type="match status" value="1"/>
</dbReference>
<dbReference type="CDD" id="cd00593">
    <property type="entry name" value="RIBOc"/>
    <property type="match status" value="1"/>
</dbReference>
<dbReference type="InterPro" id="IPR014720">
    <property type="entry name" value="dsRBD_dom"/>
</dbReference>
<dbReference type="NCBIfam" id="TIGR02191">
    <property type="entry name" value="RNaseIII"/>
    <property type="match status" value="1"/>
</dbReference>
<evidence type="ECO:0000256" key="4">
    <source>
        <dbReference type="ARBA" id="ARBA00022722"/>
    </source>
</evidence>
<dbReference type="Gene3D" id="1.10.1520.10">
    <property type="entry name" value="Ribonuclease III domain"/>
    <property type="match status" value="1"/>
</dbReference>
<keyword evidence="8" id="KW-0460">Magnesium</keyword>
<dbReference type="SUPFAM" id="SSF69065">
    <property type="entry name" value="RNase III domain-like"/>
    <property type="match status" value="1"/>
</dbReference>
<reference evidence="12 13" key="1">
    <citation type="submission" date="2022-01" db="EMBL/GenBank/DDBJ databases">
        <title>Desulfofustis limnae sp. nov., a novel mesophilic sulfate-reducing bacterium isolated from marsh soil.</title>
        <authorList>
            <person name="Watanabe M."/>
            <person name="Takahashi A."/>
            <person name="Kojima H."/>
            <person name="Fukui M."/>
        </authorList>
    </citation>
    <scope>NUCLEOTIDE SEQUENCE [LARGE SCALE GENOMIC DNA]</scope>
    <source>
        <strain evidence="12 13">PPLL</strain>
    </source>
</reference>
<dbReference type="EC" id="3.1.26.3" evidence="8"/>
<feature type="domain" description="DRBM" evidence="10">
    <location>
        <begin position="171"/>
        <end position="240"/>
    </location>
</feature>
<comment type="caution">
    <text evidence="8">Lacks conserved residue(s) required for the propagation of feature annotation.</text>
</comment>
<sequence length="244" mass="26980">MGMAGETLVQQNKELLTELEAGLGYRFTDLRLLQKALVHASYAFEQAQGGNDNQILEFIGDAVLDLVIGHRLCHLFPTMREGELTRFRSSLVNETHLAEMARRLELGRFLCLGKGEDASNGRNKSSILSCAFEAVIGAVFEDGGYDTAVALVHRLFSESIVRKKEELQLADAKSRLQEVLQEKHNQAPIYRLDGEEGPSHRKRFTVSVLFHDRVLGSGQAGSKKEAEQRAAAEALAGLERQQGS</sequence>
<proteinExistence type="inferred from homology"/>
<feature type="binding site" evidence="8">
    <location>
        <position position="57"/>
    </location>
    <ligand>
        <name>Mg(2+)</name>
        <dbReference type="ChEBI" id="CHEBI:18420"/>
    </ligand>
</feature>
<dbReference type="EMBL" id="AP025516">
    <property type="protein sequence ID" value="BDD86568.1"/>
    <property type="molecule type" value="Genomic_DNA"/>
</dbReference>
<evidence type="ECO:0000259" key="11">
    <source>
        <dbReference type="PROSITE" id="PS50142"/>
    </source>
</evidence>
<feature type="binding site" evidence="8">
    <location>
        <position position="133"/>
    </location>
    <ligand>
        <name>Mg(2+)</name>
        <dbReference type="ChEBI" id="CHEBI:18420"/>
    </ligand>
</feature>
<comment type="cofactor">
    <cofactor evidence="8">
        <name>Mg(2+)</name>
        <dbReference type="ChEBI" id="CHEBI:18420"/>
    </cofactor>
</comment>
<feature type="domain" description="RNase III" evidence="11">
    <location>
        <begin position="16"/>
        <end position="144"/>
    </location>
</feature>
<keyword evidence="8" id="KW-0819">tRNA processing</keyword>
<dbReference type="InterPro" id="IPR000999">
    <property type="entry name" value="RNase_III_dom"/>
</dbReference>
<dbReference type="PANTHER" id="PTHR11207:SF0">
    <property type="entry name" value="RIBONUCLEASE 3"/>
    <property type="match status" value="1"/>
</dbReference>
<keyword evidence="13" id="KW-1185">Reference proteome</keyword>
<keyword evidence="8" id="KW-0963">Cytoplasm</keyword>
<evidence type="ECO:0000256" key="6">
    <source>
        <dbReference type="ARBA" id="ARBA00022801"/>
    </source>
</evidence>
<dbReference type="PANTHER" id="PTHR11207">
    <property type="entry name" value="RIBONUCLEASE III"/>
    <property type="match status" value="1"/>
</dbReference>
<evidence type="ECO:0000259" key="10">
    <source>
        <dbReference type="PROSITE" id="PS50137"/>
    </source>
</evidence>
<feature type="active site" evidence="8">
    <location>
        <position position="61"/>
    </location>
</feature>
<feature type="region of interest" description="Disordered" evidence="9">
    <location>
        <begin position="217"/>
        <end position="244"/>
    </location>
</feature>
<dbReference type="PROSITE" id="PS50137">
    <property type="entry name" value="DS_RBD"/>
    <property type="match status" value="1"/>
</dbReference>
<evidence type="ECO:0000256" key="7">
    <source>
        <dbReference type="ARBA" id="ARBA00022884"/>
    </source>
</evidence>
<comment type="catalytic activity">
    <reaction evidence="1 8">
        <text>Endonucleolytic cleavage to 5'-phosphomonoester.</text>
        <dbReference type="EC" id="3.1.26.3"/>
    </reaction>
</comment>
<evidence type="ECO:0000313" key="12">
    <source>
        <dbReference type="EMBL" id="BDD86568.1"/>
    </source>
</evidence>
<evidence type="ECO:0000256" key="8">
    <source>
        <dbReference type="HAMAP-Rule" id="MF_00104"/>
    </source>
</evidence>
<keyword evidence="8" id="KW-0699">rRNA-binding</keyword>
<dbReference type="Proteomes" id="UP000830055">
    <property type="component" value="Chromosome"/>
</dbReference>
<keyword evidence="8" id="KW-0698">rRNA processing</keyword>
<keyword evidence="7 8" id="KW-0694">RNA-binding</keyword>
<dbReference type="Gene3D" id="3.30.160.20">
    <property type="match status" value="1"/>
</dbReference>
<keyword evidence="5 8" id="KW-0255">Endonuclease</keyword>
<evidence type="ECO:0000256" key="3">
    <source>
        <dbReference type="ARBA" id="ARBA00022664"/>
    </source>
</evidence>
<organism evidence="12 13">
    <name type="scientific">Desulfofustis limnaeus</name>
    <dbReference type="NCBI Taxonomy" id="2740163"/>
    <lineage>
        <taxon>Bacteria</taxon>
        <taxon>Pseudomonadati</taxon>
        <taxon>Thermodesulfobacteriota</taxon>
        <taxon>Desulfobulbia</taxon>
        <taxon>Desulfobulbales</taxon>
        <taxon>Desulfocapsaceae</taxon>
        <taxon>Desulfofustis</taxon>
    </lineage>
</organism>
<keyword evidence="3 8" id="KW-0507">mRNA processing</keyword>
<comment type="subcellular location">
    <subcellularLocation>
        <location evidence="8">Cytoplasm</location>
    </subcellularLocation>
</comment>
<evidence type="ECO:0000313" key="13">
    <source>
        <dbReference type="Proteomes" id="UP000830055"/>
    </source>
</evidence>
<evidence type="ECO:0000256" key="5">
    <source>
        <dbReference type="ARBA" id="ARBA00022759"/>
    </source>
</evidence>
<keyword evidence="6 8" id="KW-0378">Hydrolase</keyword>
<keyword evidence="8" id="KW-0479">Metal-binding</keyword>
<evidence type="ECO:0000256" key="9">
    <source>
        <dbReference type="SAM" id="MobiDB-lite"/>
    </source>
</evidence>
<accession>A0ABM7W6P6</accession>
<dbReference type="Pfam" id="PF00035">
    <property type="entry name" value="dsrm"/>
    <property type="match status" value="1"/>
</dbReference>
<dbReference type="SMART" id="SM00535">
    <property type="entry name" value="RIBOc"/>
    <property type="match status" value="1"/>
</dbReference>
<dbReference type="InterPro" id="IPR036389">
    <property type="entry name" value="RNase_III_sf"/>
</dbReference>
<evidence type="ECO:0000256" key="2">
    <source>
        <dbReference type="ARBA" id="ARBA00010183"/>
    </source>
</evidence>
<dbReference type="RefSeq" id="WP_284153649.1">
    <property type="nucleotide sequence ID" value="NZ_AP025516.1"/>
</dbReference>
<comment type="subunit">
    <text evidence="8">Homodimer.</text>
</comment>
<feature type="compositionally biased region" description="Low complexity" evidence="9">
    <location>
        <begin position="231"/>
        <end position="244"/>
    </location>
</feature>
<protein>
    <recommendedName>
        <fullName evidence="8">Ribonuclease 3</fullName>
        <ecNumber evidence="8">3.1.26.3</ecNumber>
    </recommendedName>
    <alternativeName>
        <fullName evidence="8">Ribonuclease III</fullName>
        <shortName evidence="8">RNase III</shortName>
    </alternativeName>
</protein>
<dbReference type="PROSITE" id="PS50142">
    <property type="entry name" value="RNASE_3_2"/>
    <property type="match status" value="1"/>
</dbReference>
<evidence type="ECO:0000256" key="1">
    <source>
        <dbReference type="ARBA" id="ARBA00000109"/>
    </source>
</evidence>
<dbReference type="SMART" id="SM00358">
    <property type="entry name" value="DSRM"/>
    <property type="match status" value="1"/>
</dbReference>
<dbReference type="CDD" id="cd10845">
    <property type="entry name" value="DSRM_RNAse_III_family"/>
    <property type="match status" value="1"/>
</dbReference>